<dbReference type="Gramene" id="TraesLDM2B03G00861600.1">
    <property type="protein sequence ID" value="TraesLDM2B03G00861600.1.CDS1"/>
    <property type="gene ID" value="TraesLDM2B03G00861600"/>
</dbReference>
<dbReference type="SMR" id="A0A3B6BZT0"/>
<dbReference type="AlphaFoldDB" id="A0A3B6BZT0"/>
<dbReference type="Gramene" id="TraesWEE_scaffold_044184_01G000200.1">
    <property type="protein sequence ID" value="TraesWEE_scaffold_044184_01G000200.1"/>
    <property type="gene ID" value="TraesWEE_scaffold_044184_01G000200"/>
</dbReference>
<name>A0A3B6BZT0_WHEAT</name>
<dbReference type="PaxDb" id="4565-Traes_2BS_85FAA954F.1"/>
<dbReference type="Proteomes" id="UP000019116">
    <property type="component" value="Chromosome 2B"/>
</dbReference>
<dbReference type="STRING" id="4565.A0A3B6BZT0"/>
<dbReference type="Gene3D" id="2.60.120.330">
    <property type="entry name" value="B-lactam Antibiotic, Isopenicillin N Synthase, Chain"/>
    <property type="match status" value="1"/>
</dbReference>
<sequence>MSLFCSSLKYAVADEHQVGLLGPNLHVLEVSPGLDVEHVPRRAVVGRRRQRLPHRREVAAPVLGHHQVRHADALVLLLPPPPVRRRHPCREPAAHGPVPLERLGHTSSCDSRVEGDVAAKLAASLVLEETDADRMFQDWSCQFRNNRYNYTPDTVGETGVQVHTDSGFLIVLQEDDRVSGLEVADPDTGEFAPVDPVPGTFLVNLGDVATVQMLTSSGLLRLPGLTSSLVCVSV</sequence>
<dbReference type="Pfam" id="PF03171">
    <property type="entry name" value="2OG-FeII_Oxy"/>
    <property type="match status" value="1"/>
</dbReference>
<reference evidence="2" key="2">
    <citation type="submission" date="2018-10" db="UniProtKB">
        <authorList>
            <consortium name="EnsemblPlants"/>
        </authorList>
    </citation>
    <scope>IDENTIFICATION</scope>
</reference>
<dbReference type="Gramene" id="TraesCS2B03G0276800.1">
    <property type="protein sequence ID" value="TraesCS2B03G0276800.1.CDS1"/>
    <property type="gene ID" value="TraesCS2B03G0276800"/>
</dbReference>
<dbReference type="EnsemblPlants" id="TraesCS2B02G115000.1">
    <property type="protein sequence ID" value="TraesCS2B02G115000.1.cds1"/>
    <property type="gene ID" value="TraesCS2B02G115000"/>
</dbReference>
<dbReference type="InterPro" id="IPR050231">
    <property type="entry name" value="Iron_ascorbate_oxido_reductase"/>
</dbReference>
<evidence type="ECO:0000313" key="3">
    <source>
        <dbReference type="Proteomes" id="UP000019116"/>
    </source>
</evidence>
<dbReference type="Gramene" id="TraesSTA2B03G00860770.1">
    <property type="protein sequence ID" value="TraesSTA2B03G00860770.1.CDS1"/>
    <property type="gene ID" value="TraesSTA2B03G00860770"/>
</dbReference>
<feature type="domain" description="Isopenicillin N synthase-like Fe(2+) 2OG dioxygenase" evidence="1">
    <location>
        <begin position="141"/>
        <end position="211"/>
    </location>
</feature>
<organism evidence="2">
    <name type="scientific">Triticum aestivum</name>
    <name type="common">Wheat</name>
    <dbReference type="NCBI Taxonomy" id="4565"/>
    <lineage>
        <taxon>Eukaryota</taxon>
        <taxon>Viridiplantae</taxon>
        <taxon>Streptophyta</taxon>
        <taxon>Embryophyta</taxon>
        <taxon>Tracheophyta</taxon>
        <taxon>Spermatophyta</taxon>
        <taxon>Magnoliopsida</taxon>
        <taxon>Liliopsida</taxon>
        <taxon>Poales</taxon>
        <taxon>Poaceae</taxon>
        <taxon>BOP clade</taxon>
        <taxon>Pooideae</taxon>
        <taxon>Triticodae</taxon>
        <taxon>Triticeae</taxon>
        <taxon>Triticinae</taxon>
        <taxon>Triticum</taxon>
    </lineage>
</organism>
<dbReference type="SUPFAM" id="SSF51197">
    <property type="entry name" value="Clavaminate synthase-like"/>
    <property type="match status" value="1"/>
</dbReference>
<dbReference type="Gramene" id="TraesNOR2B03G00871270.1">
    <property type="protein sequence ID" value="TraesNOR2B03G00871270.1.CDS1"/>
    <property type="gene ID" value="TraesNOR2B03G00871270"/>
</dbReference>
<dbReference type="PANTHER" id="PTHR47990">
    <property type="entry name" value="2-OXOGLUTARATE (2OG) AND FE(II)-DEPENDENT OXYGENASE SUPERFAMILY PROTEIN-RELATED"/>
    <property type="match status" value="1"/>
</dbReference>
<evidence type="ECO:0000313" key="2">
    <source>
        <dbReference type="EnsemblPlants" id="TraesCS2B02G115000.1.cds1"/>
    </source>
</evidence>
<dbReference type="InterPro" id="IPR027443">
    <property type="entry name" value="IPNS-like_sf"/>
</dbReference>
<proteinExistence type="predicted"/>
<dbReference type="Gramene" id="TraesCS2B02G115000.1">
    <property type="protein sequence ID" value="TraesCS2B02G115000.1.cds1"/>
    <property type="gene ID" value="TraesCS2B02G115000"/>
</dbReference>
<dbReference type="InterPro" id="IPR044861">
    <property type="entry name" value="IPNS-like_FE2OG_OXY"/>
</dbReference>
<accession>A0A3B6BZT0</accession>
<protein>
    <recommendedName>
        <fullName evidence="1">Isopenicillin N synthase-like Fe(2+) 2OG dioxygenase domain-containing protein</fullName>
    </recommendedName>
</protein>
<keyword evidence="3" id="KW-1185">Reference proteome</keyword>
<evidence type="ECO:0000259" key="1">
    <source>
        <dbReference type="Pfam" id="PF03171"/>
    </source>
</evidence>
<reference evidence="2" key="1">
    <citation type="submission" date="2018-08" db="EMBL/GenBank/DDBJ databases">
        <authorList>
            <person name="Rossello M."/>
        </authorList>
    </citation>
    <scope>NUCLEOTIDE SEQUENCE [LARGE SCALE GENOMIC DNA]</scope>
    <source>
        <strain evidence="2">cv. Chinese Spring</strain>
    </source>
</reference>
<dbReference type="OrthoDB" id="288590at2759"/>